<dbReference type="PANTHER" id="PTHR42928:SF5">
    <property type="entry name" value="BLR1237 PROTEIN"/>
    <property type="match status" value="1"/>
</dbReference>
<feature type="signal peptide" evidence="2">
    <location>
        <begin position="1"/>
        <end position="41"/>
    </location>
</feature>
<dbReference type="InterPro" id="IPR042100">
    <property type="entry name" value="Bug_dom1"/>
</dbReference>
<dbReference type="InterPro" id="IPR005064">
    <property type="entry name" value="BUG"/>
</dbReference>
<evidence type="ECO:0000313" key="4">
    <source>
        <dbReference type="Proteomes" id="UP000007564"/>
    </source>
</evidence>
<organism evidence="3 4">
    <name type="scientific">Bordetella bronchiseptica 253</name>
    <dbReference type="NCBI Taxonomy" id="568707"/>
    <lineage>
        <taxon>Bacteria</taxon>
        <taxon>Pseudomonadati</taxon>
        <taxon>Pseudomonadota</taxon>
        <taxon>Betaproteobacteria</taxon>
        <taxon>Burkholderiales</taxon>
        <taxon>Alcaligenaceae</taxon>
        <taxon>Bordetella</taxon>
    </lineage>
</organism>
<dbReference type="RefSeq" id="WP_003810050.1">
    <property type="nucleotide sequence ID" value="NC_019382.1"/>
</dbReference>
<accession>A0A0C6P2R8</accession>
<dbReference type="Gene3D" id="3.40.190.10">
    <property type="entry name" value="Periplasmic binding protein-like II"/>
    <property type="match status" value="1"/>
</dbReference>
<dbReference type="PANTHER" id="PTHR42928">
    <property type="entry name" value="TRICARBOXYLATE-BINDING PROTEIN"/>
    <property type="match status" value="1"/>
</dbReference>
<comment type="similarity">
    <text evidence="1">Belongs to the UPF0065 (bug) family.</text>
</comment>
<dbReference type="Proteomes" id="UP000007564">
    <property type="component" value="Chromosome"/>
</dbReference>
<dbReference type="SUPFAM" id="SSF53850">
    <property type="entry name" value="Periplasmic binding protein-like II"/>
    <property type="match status" value="1"/>
</dbReference>
<dbReference type="OrthoDB" id="8678477at2"/>
<feature type="chain" id="PRO_5002189881" evidence="2">
    <location>
        <begin position="42"/>
        <end position="341"/>
    </location>
</feature>
<name>A0A0C6P2R8_BORBO</name>
<dbReference type="Pfam" id="PF03401">
    <property type="entry name" value="TctC"/>
    <property type="match status" value="1"/>
</dbReference>
<dbReference type="PIRSF" id="PIRSF017082">
    <property type="entry name" value="YflP"/>
    <property type="match status" value="1"/>
</dbReference>
<protein>
    <submittedName>
        <fullName evidence="3">Putative exported protein</fullName>
    </submittedName>
</protein>
<dbReference type="HOGENOM" id="CLU_045683_0_1_4"/>
<sequence length="341" mass="35786">MSRRRSRGMSACHTEAVQQRRNTMKWIASMALALCAGGAFAADYPTRPITLIVPYGPGGTNDILARAIANKISPTLGQTVVVNNRPGAGGNIGAQQVATAEPDGYTLLLASSGVFAVNKWLYRSLRYDPAQAFAPVILAGSVPNVLIVDTEVPAKTLPELVKYAKSAQPSLNYASMGTGTSGHLCAELFKAQAGIEAEHIAYPGSAAALTALLGHQVQLMCDNLPTALPQIKAGRARALAVSSAERAPLLPDTPTVAESGFPGFDATAWFGIAAPAGTPAPIVERLNKEINAALQAPDVARILGEQGVSFRPNTPAQFSQFISAESAKWRDVIERTGSRAD</sequence>
<dbReference type="CDD" id="cd13578">
    <property type="entry name" value="PBP2_Bug27"/>
    <property type="match status" value="1"/>
</dbReference>
<evidence type="ECO:0000256" key="2">
    <source>
        <dbReference type="SAM" id="SignalP"/>
    </source>
</evidence>
<gene>
    <name evidence="3" type="ORF">BN112_1756</name>
</gene>
<dbReference type="GeneID" id="56479612"/>
<keyword evidence="2" id="KW-0732">Signal</keyword>
<dbReference type="KEGG" id="bbh:BN112_1756"/>
<reference evidence="3 4" key="1">
    <citation type="journal article" date="2012" name="BMC Genomics">
        <title>Comparative genomics of the classical Bordetella subspecies: the evolution and exchange of virulence-associated diversity amongst closely related pathogens.</title>
        <authorList>
            <person name="Park J."/>
            <person name="Zhang Y."/>
            <person name="Buboltz A.M."/>
            <person name="Zhang X."/>
            <person name="Schuster S.C."/>
            <person name="Ahuja U."/>
            <person name="Liu M."/>
            <person name="Miller J.F."/>
            <person name="Sebaihia M."/>
            <person name="Bentley S.D."/>
            <person name="Parkhill J."/>
            <person name="Harvill E.T."/>
        </authorList>
    </citation>
    <scope>NUCLEOTIDE SEQUENCE [LARGE SCALE GENOMIC DNA]</scope>
    <source>
        <strain evidence="3 4">253</strain>
    </source>
</reference>
<proteinExistence type="inferred from homology"/>
<evidence type="ECO:0000313" key="3">
    <source>
        <dbReference type="EMBL" id="CCJ53673.1"/>
    </source>
</evidence>
<dbReference type="Gene3D" id="3.40.190.150">
    <property type="entry name" value="Bordetella uptake gene, domain 1"/>
    <property type="match status" value="1"/>
</dbReference>
<dbReference type="EMBL" id="HE965806">
    <property type="protein sequence ID" value="CCJ53673.1"/>
    <property type="molecule type" value="Genomic_DNA"/>
</dbReference>
<evidence type="ECO:0000256" key="1">
    <source>
        <dbReference type="ARBA" id="ARBA00006987"/>
    </source>
</evidence>
<dbReference type="AlphaFoldDB" id="A0A0C6P2R8"/>